<dbReference type="SMART" id="SM01125">
    <property type="entry name" value="DCP2"/>
    <property type="match status" value="1"/>
</dbReference>
<dbReference type="Pfam" id="PF00293">
    <property type="entry name" value="NUDIX"/>
    <property type="match status" value="1"/>
</dbReference>
<dbReference type="InterPro" id="IPR020084">
    <property type="entry name" value="NUDIX_hydrolase_CS"/>
</dbReference>
<evidence type="ECO:0000256" key="4">
    <source>
        <dbReference type="ARBA" id="ARBA00022490"/>
    </source>
</evidence>
<dbReference type="InterPro" id="IPR015797">
    <property type="entry name" value="NUDIX_hydrolase-like_dom_sf"/>
</dbReference>
<dbReference type="InterPro" id="IPR007722">
    <property type="entry name" value="DCP2_BoxA"/>
</dbReference>
<evidence type="ECO:0000256" key="9">
    <source>
        <dbReference type="ARBA" id="ARBA00047661"/>
    </source>
</evidence>
<accession>A0A9P0AQY3</accession>
<comment type="subcellular location">
    <subcellularLocation>
        <location evidence="2">Cytoplasm</location>
    </subcellularLocation>
</comment>
<keyword evidence="7" id="KW-0694">RNA-binding</keyword>
<dbReference type="GO" id="GO:0000932">
    <property type="term" value="C:P-body"/>
    <property type="evidence" value="ECO:0007669"/>
    <property type="project" value="TreeGrafter"/>
</dbReference>
<gene>
    <name evidence="12" type="ORF">MELIAE_LOCUS954</name>
</gene>
<dbReference type="PROSITE" id="PS51462">
    <property type="entry name" value="NUDIX"/>
    <property type="match status" value="1"/>
</dbReference>
<dbReference type="OrthoDB" id="18996at2759"/>
<evidence type="ECO:0000256" key="3">
    <source>
        <dbReference type="ARBA" id="ARBA00005279"/>
    </source>
</evidence>
<dbReference type="Proteomes" id="UP001154078">
    <property type="component" value="Chromosome 1"/>
</dbReference>
<comment type="cofactor">
    <cofactor evidence="1">
        <name>Mn(2+)</name>
        <dbReference type="ChEBI" id="CHEBI:29035"/>
    </cofactor>
</comment>
<evidence type="ECO:0000313" key="12">
    <source>
        <dbReference type="EMBL" id="CAH0546871.1"/>
    </source>
</evidence>
<protein>
    <recommendedName>
        <fullName evidence="10">mRNA-decapping enzyme 2</fullName>
    </recommendedName>
</protein>
<keyword evidence="6" id="KW-0378">Hydrolase</keyword>
<dbReference type="InterPro" id="IPR036189">
    <property type="entry name" value="DCP2_BoxA_sf"/>
</dbReference>
<keyword evidence="8" id="KW-0464">Manganese</keyword>
<evidence type="ECO:0000256" key="10">
    <source>
        <dbReference type="ARBA" id="ARBA00078183"/>
    </source>
</evidence>
<evidence type="ECO:0000259" key="11">
    <source>
        <dbReference type="PROSITE" id="PS51462"/>
    </source>
</evidence>
<comment type="similarity">
    <text evidence="3">Belongs to the Nudix hydrolase family. DCP2 subfamily.</text>
</comment>
<evidence type="ECO:0000256" key="2">
    <source>
        <dbReference type="ARBA" id="ARBA00004496"/>
    </source>
</evidence>
<dbReference type="PANTHER" id="PTHR23114:SF17">
    <property type="entry name" value="M7GPPPN-MRNA HYDROLASE"/>
    <property type="match status" value="1"/>
</dbReference>
<keyword evidence="4" id="KW-0963">Cytoplasm</keyword>
<dbReference type="PANTHER" id="PTHR23114">
    <property type="entry name" value="M7GPPPN-MRNA HYDROLASE"/>
    <property type="match status" value="1"/>
</dbReference>
<dbReference type="EMBL" id="OV121132">
    <property type="protein sequence ID" value="CAH0546871.1"/>
    <property type="molecule type" value="Genomic_DNA"/>
</dbReference>
<comment type="catalytic activity">
    <reaction evidence="9">
        <text>a 5'-end (N(7)-methyl 5'-triphosphoguanosine)-ribonucleoside in mRNA + H2O = N(7)-methyl-GDP + a 5'-end phospho-ribonucleoside in mRNA + 2 H(+)</text>
        <dbReference type="Rhea" id="RHEA:67484"/>
        <dbReference type="Rhea" id="RHEA-COMP:15692"/>
        <dbReference type="Rhea" id="RHEA-COMP:17167"/>
        <dbReference type="ChEBI" id="CHEBI:15377"/>
        <dbReference type="ChEBI" id="CHEBI:15378"/>
        <dbReference type="ChEBI" id="CHEBI:63714"/>
        <dbReference type="ChEBI" id="CHEBI:138282"/>
        <dbReference type="ChEBI" id="CHEBI:156461"/>
        <dbReference type="EC" id="3.6.1.62"/>
    </reaction>
    <physiologicalReaction direction="left-to-right" evidence="9">
        <dbReference type="Rhea" id="RHEA:67485"/>
    </physiologicalReaction>
</comment>
<keyword evidence="5" id="KW-0479">Metal-binding</keyword>
<feature type="domain" description="Nudix hydrolase" evidence="11">
    <location>
        <begin position="137"/>
        <end position="263"/>
    </location>
</feature>
<organism evidence="12 13">
    <name type="scientific">Brassicogethes aeneus</name>
    <name type="common">Rape pollen beetle</name>
    <name type="synonym">Meligethes aeneus</name>
    <dbReference type="NCBI Taxonomy" id="1431903"/>
    <lineage>
        <taxon>Eukaryota</taxon>
        <taxon>Metazoa</taxon>
        <taxon>Ecdysozoa</taxon>
        <taxon>Arthropoda</taxon>
        <taxon>Hexapoda</taxon>
        <taxon>Insecta</taxon>
        <taxon>Pterygota</taxon>
        <taxon>Neoptera</taxon>
        <taxon>Endopterygota</taxon>
        <taxon>Coleoptera</taxon>
        <taxon>Polyphaga</taxon>
        <taxon>Cucujiformia</taxon>
        <taxon>Nitidulidae</taxon>
        <taxon>Meligethinae</taxon>
        <taxon>Brassicogethes</taxon>
    </lineage>
</organism>
<dbReference type="Pfam" id="PF05026">
    <property type="entry name" value="DCP2"/>
    <property type="match status" value="1"/>
</dbReference>
<sequence>MLQAKIRLLSLRAVNDTAERAVKLMQDFHGLITAKESVQEHRNLEKKFFIPCAVMDYLTEQFIFTLPENNRKNINKVCDQVELAHWHYLDECVAKNSRLKTCRFFDFALQIFNHVHFLQEVRKDLHAILKAWIKSRMSIPTYGGIILSRSRSHVLLVQSYWRKTWSFPRGKVLDGEDPVKGATREIFEETGFNASSYIFKDKYCELIKEDNVLRLYYIDNVPFNTKFRPGNKFEVCNCRWFKINDIPRHEEDFEAGNRIGFRPETFKMVFPFVEKLKQLSKWR</sequence>
<evidence type="ECO:0000256" key="8">
    <source>
        <dbReference type="ARBA" id="ARBA00023211"/>
    </source>
</evidence>
<dbReference type="GO" id="GO:0003723">
    <property type="term" value="F:RNA binding"/>
    <property type="evidence" value="ECO:0007669"/>
    <property type="project" value="UniProtKB-KW"/>
</dbReference>
<dbReference type="Gene3D" id="1.10.10.1050">
    <property type="entry name" value="Dcp2, box A domain"/>
    <property type="match status" value="1"/>
</dbReference>
<reference evidence="12" key="1">
    <citation type="submission" date="2021-12" db="EMBL/GenBank/DDBJ databases">
        <authorList>
            <person name="King R."/>
        </authorList>
    </citation>
    <scope>NUCLEOTIDE SEQUENCE</scope>
</reference>
<dbReference type="InterPro" id="IPR000086">
    <property type="entry name" value="NUDIX_hydrolase_dom"/>
</dbReference>
<keyword evidence="13" id="KW-1185">Reference proteome</keyword>
<dbReference type="GO" id="GO:0030145">
    <property type="term" value="F:manganese ion binding"/>
    <property type="evidence" value="ECO:0007669"/>
    <property type="project" value="InterPro"/>
</dbReference>
<evidence type="ECO:0000313" key="13">
    <source>
        <dbReference type="Proteomes" id="UP001154078"/>
    </source>
</evidence>
<dbReference type="FunFam" id="3.90.79.10:FF:000003">
    <property type="entry name" value="M7GpppN-mRNA hydrolase isoform 2"/>
    <property type="match status" value="1"/>
</dbReference>
<dbReference type="SUPFAM" id="SSF55811">
    <property type="entry name" value="Nudix"/>
    <property type="match status" value="1"/>
</dbReference>
<proteinExistence type="inferred from homology"/>
<dbReference type="GO" id="GO:0140933">
    <property type="term" value="F:5'-(N(7)-methylguanosine 5'-triphospho)-[mRNA] hydrolase activity"/>
    <property type="evidence" value="ECO:0007669"/>
    <property type="project" value="UniProtKB-EC"/>
</dbReference>
<name>A0A9P0AQY3_BRAAE</name>
<evidence type="ECO:0000256" key="6">
    <source>
        <dbReference type="ARBA" id="ARBA00022801"/>
    </source>
</evidence>
<dbReference type="Gene3D" id="3.90.79.10">
    <property type="entry name" value="Nucleoside Triphosphate Pyrophosphohydrolase"/>
    <property type="match status" value="1"/>
</dbReference>
<evidence type="ECO:0000256" key="7">
    <source>
        <dbReference type="ARBA" id="ARBA00022884"/>
    </source>
</evidence>
<evidence type="ECO:0000256" key="1">
    <source>
        <dbReference type="ARBA" id="ARBA00001936"/>
    </source>
</evidence>
<dbReference type="AlphaFoldDB" id="A0A9P0AQY3"/>
<dbReference type="PROSITE" id="PS00893">
    <property type="entry name" value="NUDIX_BOX"/>
    <property type="match status" value="1"/>
</dbReference>
<dbReference type="GO" id="GO:0000290">
    <property type="term" value="P:deadenylation-dependent decapping of nuclear-transcribed mRNA"/>
    <property type="evidence" value="ECO:0007669"/>
    <property type="project" value="TreeGrafter"/>
</dbReference>
<evidence type="ECO:0000256" key="5">
    <source>
        <dbReference type="ARBA" id="ARBA00022723"/>
    </source>
</evidence>
<dbReference type="SUPFAM" id="SSF140586">
    <property type="entry name" value="Dcp2 domain-like"/>
    <property type="match status" value="1"/>
</dbReference>